<organism evidence="1 3">
    <name type="scientific">Pseudomonas arsenicoxydans</name>
    <dbReference type="NCBI Taxonomy" id="702115"/>
    <lineage>
        <taxon>Bacteria</taxon>
        <taxon>Pseudomonadati</taxon>
        <taxon>Pseudomonadota</taxon>
        <taxon>Gammaproteobacteria</taxon>
        <taxon>Pseudomonadales</taxon>
        <taxon>Pseudomonadaceae</taxon>
        <taxon>Pseudomonas</taxon>
    </lineage>
</organism>
<comment type="caution">
    <text evidence="1">The sequence shown here is derived from an EMBL/GenBank/DDBJ whole genome shotgun (WGS) entry which is preliminary data.</text>
</comment>
<protein>
    <submittedName>
        <fullName evidence="1">IS110 family transposase</fullName>
    </submittedName>
</protein>
<dbReference type="AlphaFoldDB" id="A0A502HFY4"/>
<evidence type="ECO:0000313" key="2">
    <source>
        <dbReference type="EMBL" id="TPG72669.1"/>
    </source>
</evidence>
<proteinExistence type="predicted"/>
<evidence type="ECO:0000313" key="1">
    <source>
        <dbReference type="EMBL" id="TPG72535.1"/>
    </source>
</evidence>
<dbReference type="Proteomes" id="UP000317933">
    <property type="component" value="Unassembled WGS sequence"/>
</dbReference>
<gene>
    <name evidence="1" type="ORF">EAH78_28205</name>
    <name evidence="2" type="ORF">EAH78_28900</name>
</gene>
<dbReference type="EMBL" id="RCZE01000017">
    <property type="protein sequence ID" value="TPG72535.1"/>
    <property type="molecule type" value="Genomic_DNA"/>
</dbReference>
<name>A0A502HFY4_9PSED</name>
<feature type="non-terminal residue" evidence="1">
    <location>
        <position position="1"/>
    </location>
</feature>
<sequence>RRAMYMACWVVIRRQPEFKARYQALRQKGKCAKVALIACMRVLLIRLNAMIREKTEWREQAA</sequence>
<accession>A0A502HFY4</accession>
<reference evidence="1 3" key="1">
    <citation type="journal article" date="2019" name="Environ. Microbiol.">
        <title>Species interactions and distinct microbial communities in high Arctic permafrost affected cryosols are associated with the CH4 and CO2 gas fluxes.</title>
        <authorList>
            <person name="Altshuler I."/>
            <person name="Hamel J."/>
            <person name="Turney S."/>
            <person name="Magnuson E."/>
            <person name="Levesque R."/>
            <person name="Greer C."/>
            <person name="Whyte L.G."/>
        </authorList>
    </citation>
    <scope>NUCLEOTIDE SEQUENCE [LARGE SCALE GENOMIC DNA]</scope>
    <source>
        <strain evidence="1 3">E3</strain>
    </source>
</reference>
<evidence type="ECO:0000313" key="3">
    <source>
        <dbReference type="Proteomes" id="UP000317933"/>
    </source>
</evidence>
<dbReference type="EMBL" id="RCZE01000017">
    <property type="protein sequence ID" value="TPG72669.1"/>
    <property type="molecule type" value="Genomic_DNA"/>
</dbReference>